<feature type="compositionally biased region" description="Basic and acidic residues" evidence="1">
    <location>
        <begin position="10"/>
        <end position="22"/>
    </location>
</feature>
<evidence type="ECO:0000313" key="3">
    <source>
        <dbReference type="Proteomes" id="UP000281553"/>
    </source>
</evidence>
<accession>A0A3P6TWN2</accession>
<feature type="compositionally biased region" description="Polar residues" evidence="1">
    <location>
        <begin position="119"/>
        <end position="128"/>
    </location>
</feature>
<dbReference type="OrthoDB" id="6282950at2759"/>
<dbReference type="AlphaFoldDB" id="A0A3P6TWN2"/>
<evidence type="ECO:0008006" key="4">
    <source>
        <dbReference type="Google" id="ProtNLM"/>
    </source>
</evidence>
<keyword evidence="3" id="KW-1185">Reference proteome</keyword>
<evidence type="ECO:0000313" key="2">
    <source>
        <dbReference type="EMBL" id="VDK70454.1"/>
    </source>
</evidence>
<feature type="region of interest" description="Disordered" evidence="1">
    <location>
        <begin position="1"/>
        <end position="213"/>
    </location>
</feature>
<organism evidence="2 3">
    <name type="scientific">Dibothriocephalus latus</name>
    <name type="common">Fish tapeworm</name>
    <name type="synonym">Diphyllobothrium latum</name>
    <dbReference type="NCBI Taxonomy" id="60516"/>
    <lineage>
        <taxon>Eukaryota</taxon>
        <taxon>Metazoa</taxon>
        <taxon>Spiralia</taxon>
        <taxon>Lophotrochozoa</taxon>
        <taxon>Platyhelminthes</taxon>
        <taxon>Cestoda</taxon>
        <taxon>Eucestoda</taxon>
        <taxon>Diphyllobothriidea</taxon>
        <taxon>Diphyllobothriidae</taxon>
        <taxon>Dibothriocephalus</taxon>
    </lineage>
</organism>
<dbReference type="EMBL" id="UYRU01041852">
    <property type="protein sequence ID" value="VDK70454.1"/>
    <property type="molecule type" value="Genomic_DNA"/>
</dbReference>
<feature type="compositionally biased region" description="Basic and acidic residues" evidence="1">
    <location>
        <begin position="89"/>
        <end position="104"/>
    </location>
</feature>
<feature type="compositionally biased region" description="Pro residues" evidence="1">
    <location>
        <begin position="198"/>
        <end position="207"/>
    </location>
</feature>
<name>A0A3P6TWN2_DIBLA</name>
<reference evidence="2 3" key="1">
    <citation type="submission" date="2018-11" db="EMBL/GenBank/DDBJ databases">
        <authorList>
            <consortium name="Pathogen Informatics"/>
        </authorList>
    </citation>
    <scope>NUCLEOTIDE SEQUENCE [LARGE SCALE GENOMIC DNA]</scope>
</reference>
<dbReference type="Proteomes" id="UP000281553">
    <property type="component" value="Unassembled WGS sequence"/>
</dbReference>
<protein>
    <recommendedName>
        <fullName evidence="4">EF-hand domain-containing protein</fullName>
    </recommendedName>
</protein>
<feature type="non-terminal residue" evidence="2">
    <location>
        <position position="257"/>
    </location>
</feature>
<proteinExistence type="predicted"/>
<gene>
    <name evidence="2" type="ORF">DILT_LOCUS2248</name>
</gene>
<evidence type="ECO:0000256" key="1">
    <source>
        <dbReference type="SAM" id="MobiDB-lite"/>
    </source>
</evidence>
<sequence length="257" mass="27203">MPNRKLKPTKRSEDAPKTETPKASEAGPSADTSNNDGFQYDKPLPPVTGKATIVDARSPDYAKLIKPTIVTTGTKRPPYKSKTAARQANADKARTEATLAEKAKGGQPDFAKAVEASQEPPTDGTSSPKPQPPSATEPDGKQLESNLLKPTDIGTAKTDTSKDLRYSVGITSGTLPSRGVLTSAPTQPKEAEKSAPTPGTPLPPLPSPVSVRIPSGREQAFAAKLKDLNIGQSGFITFPEFLQLCPRVGLEEESYKA</sequence>